<dbReference type="InterPro" id="IPR009677">
    <property type="entry name" value="DUF1266"/>
</dbReference>
<organism evidence="2 3">
    <name type="scientific">Nonomuraea purpurea</name>
    <dbReference type="NCBI Taxonomy" id="1849276"/>
    <lineage>
        <taxon>Bacteria</taxon>
        <taxon>Bacillati</taxon>
        <taxon>Actinomycetota</taxon>
        <taxon>Actinomycetes</taxon>
        <taxon>Streptosporangiales</taxon>
        <taxon>Streptosporangiaceae</taxon>
        <taxon>Nonomuraea</taxon>
    </lineage>
</organism>
<gene>
    <name evidence="2" type="ORF">ACFOY2_18820</name>
</gene>
<accession>A0ABV8G9D5</accession>
<dbReference type="RefSeq" id="WP_379529347.1">
    <property type="nucleotide sequence ID" value="NZ_JBHSBI010000009.1"/>
</dbReference>
<dbReference type="Pfam" id="PF06889">
    <property type="entry name" value="DUF1266"/>
    <property type="match status" value="1"/>
</dbReference>
<evidence type="ECO:0000259" key="1">
    <source>
        <dbReference type="Pfam" id="PF06889"/>
    </source>
</evidence>
<protein>
    <submittedName>
        <fullName evidence="2">DUF1266 domain-containing protein</fullName>
    </submittedName>
</protein>
<proteinExistence type="predicted"/>
<evidence type="ECO:0000313" key="2">
    <source>
        <dbReference type="EMBL" id="MFC4009292.1"/>
    </source>
</evidence>
<dbReference type="EMBL" id="JBHSBI010000009">
    <property type="protein sequence ID" value="MFC4009292.1"/>
    <property type="molecule type" value="Genomic_DNA"/>
</dbReference>
<reference evidence="3" key="1">
    <citation type="journal article" date="2019" name="Int. J. Syst. Evol. Microbiol.">
        <title>The Global Catalogue of Microorganisms (GCM) 10K type strain sequencing project: providing services to taxonomists for standard genome sequencing and annotation.</title>
        <authorList>
            <consortium name="The Broad Institute Genomics Platform"/>
            <consortium name="The Broad Institute Genome Sequencing Center for Infectious Disease"/>
            <person name="Wu L."/>
            <person name="Ma J."/>
        </authorList>
    </citation>
    <scope>NUCLEOTIDE SEQUENCE [LARGE SCALE GENOMIC DNA]</scope>
    <source>
        <strain evidence="3">TBRC 1276</strain>
    </source>
</reference>
<evidence type="ECO:0000313" key="3">
    <source>
        <dbReference type="Proteomes" id="UP001595851"/>
    </source>
</evidence>
<keyword evidence="3" id="KW-1185">Reference proteome</keyword>
<name>A0ABV8G9D5_9ACTN</name>
<dbReference type="Proteomes" id="UP001595851">
    <property type="component" value="Unassembled WGS sequence"/>
</dbReference>
<sequence>MGMPIRNVPGQGPAWVPPTDVERALFDAKARGDWDAYIMVLMGAGTFSYKPKDLVDRRKLVVNWLTEKNPEDKDSLVVYTRGELPRRRHDAVACAVSLPFPPEEWWGSELQGLLVNPGSPSGAYFPDAKRSRRHWKSLKKNVPMKGHDADQLLTKYTGALHGAVAHGLACGAHLAVHNGVIWNEIGDVYLNYQDDVETLREAWGVTDRRNWQVQVMALLEGRNSPNEPELLLRLRDELARQYPGSHRDPSLWQQAAADAFAQQGLGQEGIAFLIGLIGKISRYEERFRADGILPPDGYVTSAFGYDFGRAVNFARWGLSARLAEPAEVEQVVIKAGELARQVYRTWEEYSAGYILGRVLRFDEESFGHMYDSALTPHRVLTQDPASPWRNIPFTG</sequence>
<feature type="domain" description="DUF1266" evidence="1">
    <location>
        <begin position="199"/>
        <end position="393"/>
    </location>
</feature>
<comment type="caution">
    <text evidence="2">The sequence shown here is derived from an EMBL/GenBank/DDBJ whole genome shotgun (WGS) entry which is preliminary data.</text>
</comment>